<proteinExistence type="inferred from homology"/>
<dbReference type="Proteomes" id="UP000324285">
    <property type="component" value="Chromosome"/>
</dbReference>
<dbReference type="InterPro" id="IPR036390">
    <property type="entry name" value="WH_DNA-bd_sf"/>
</dbReference>
<dbReference type="GO" id="GO:0003677">
    <property type="term" value="F:DNA binding"/>
    <property type="evidence" value="ECO:0007669"/>
    <property type="project" value="UniProtKB-KW"/>
</dbReference>
<dbReference type="Pfam" id="PF00126">
    <property type="entry name" value="HTH_1"/>
    <property type="match status" value="1"/>
</dbReference>
<dbReference type="SUPFAM" id="SSF46785">
    <property type="entry name" value="Winged helix' DNA-binding domain"/>
    <property type="match status" value="1"/>
</dbReference>
<dbReference type="AlphaFoldDB" id="A0A5C1NJY2"/>
<dbReference type="InterPro" id="IPR036388">
    <property type="entry name" value="WH-like_DNA-bd_sf"/>
</dbReference>
<feature type="domain" description="HTH lysR-type" evidence="5">
    <location>
        <begin position="8"/>
        <end position="65"/>
    </location>
</feature>
<dbReference type="KEGG" id="hbh:E4T21_11530"/>
<evidence type="ECO:0000313" key="6">
    <source>
        <dbReference type="EMBL" id="QEM82109.1"/>
    </source>
</evidence>
<dbReference type="PROSITE" id="PS50931">
    <property type="entry name" value="HTH_LYSR"/>
    <property type="match status" value="1"/>
</dbReference>
<dbReference type="InterPro" id="IPR005119">
    <property type="entry name" value="LysR_subst-bd"/>
</dbReference>
<keyword evidence="4" id="KW-0804">Transcription</keyword>
<dbReference type="SUPFAM" id="SSF53850">
    <property type="entry name" value="Periplasmic binding protein-like II"/>
    <property type="match status" value="1"/>
</dbReference>
<gene>
    <name evidence="6" type="ORF">E4T21_11530</name>
</gene>
<evidence type="ECO:0000256" key="2">
    <source>
        <dbReference type="ARBA" id="ARBA00023015"/>
    </source>
</evidence>
<dbReference type="RefSeq" id="WP_149285119.1">
    <property type="nucleotide sequence ID" value="NZ_CP038437.2"/>
</dbReference>
<dbReference type="InterPro" id="IPR050389">
    <property type="entry name" value="LysR-type_TF"/>
</dbReference>
<reference evidence="6" key="1">
    <citation type="submission" date="2021-02" db="EMBL/GenBank/DDBJ databases">
        <title>Strain Y2R2, a novel species of the genus Halomonas.</title>
        <authorList>
            <person name="Huang H."/>
        </authorList>
    </citation>
    <scope>NUCLEOTIDE SEQUENCE</scope>
    <source>
        <strain evidence="6">Y2R2</strain>
    </source>
</reference>
<evidence type="ECO:0000256" key="1">
    <source>
        <dbReference type="ARBA" id="ARBA00009437"/>
    </source>
</evidence>
<dbReference type="Gene3D" id="1.10.10.10">
    <property type="entry name" value="Winged helix-like DNA-binding domain superfamily/Winged helix DNA-binding domain"/>
    <property type="match status" value="1"/>
</dbReference>
<keyword evidence="2" id="KW-0805">Transcription regulation</keyword>
<evidence type="ECO:0000259" key="5">
    <source>
        <dbReference type="PROSITE" id="PS50931"/>
    </source>
</evidence>
<dbReference type="OrthoDB" id="8839911at2"/>
<evidence type="ECO:0000256" key="3">
    <source>
        <dbReference type="ARBA" id="ARBA00023125"/>
    </source>
</evidence>
<evidence type="ECO:0000313" key="7">
    <source>
        <dbReference type="Proteomes" id="UP000324285"/>
    </source>
</evidence>
<keyword evidence="3" id="KW-0238">DNA-binding</keyword>
<dbReference type="PANTHER" id="PTHR30118:SF15">
    <property type="entry name" value="TRANSCRIPTIONAL REGULATORY PROTEIN"/>
    <property type="match status" value="1"/>
</dbReference>
<dbReference type="Pfam" id="PF03466">
    <property type="entry name" value="LysR_substrate"/>
    <property type="match status" value="1"/>
</dbReference>
<evidence type="ECO:0000256" key="4">
    <source>
        <dbReference type="ARBA" id="ARBA00023163"/>
    </source>
</evidence>
<dbReference type="EMBL" id="CP038437">
    <property type="protein sequence ID" value="QEM82109.1"/>
    <property type="molecule type" value="Genomic_DNA"/>
</dbReference>
<protein>
    <submittedName>
        <fullName evidence="6">LysR family transcriptional regulator</fullName>
    </submittedName>
</protein>
<organism evidence="6 7">
    <name type="scientific">Halomonas binhaiensis</name>
    <dbReference type="NCBI Taxonomy" id="2562282"/>
    <lineage>
        <taxon>Bacteria</taxon>
        <taxon>Pseudomonadati</taxon>
        <taxon>Pseudomonadota</taxon>
        <taxon>Gammaproteobacteria</taxon>
        <taxon>Oceanospirillales</taxon>
        <taxon>Halomonadaceae</taxon>
        <taxon>Halomonas</taxon>
    </lineage>
</organism>
<dbReference type="PANTHER" id="PTHR30118">
    <property type="entry name" value="HTH-TYPE TRANSCRIPTIONAL REGULATOR LEUO-RELATED"/>
    <property type="match status" value="1"/>
</dbReference>
<comment type="similarity">
    <text evidence="1">Belongs to the LysR transcriptional regulatory family.</text>
</comment>
<dbReference type="GO" id="GO:0003700">
    <property type="term" value="F:DNA-binding transcription factor activity"/>
    <property type="evidence" value="ECO:0007669"/>
    <property type="project" value="InterPro"/>
</dbReference>
<dbReference type="InterPro" id="IPR000847">
    <property type="entry name" value="LysR_HTH_N"/>
</dbReference>
<name>A0A5C1NJY2_9GAMM</name>
<keyword evidence="7" id="KW-1185">Reference proteome</keyword>
<dbReference type="Gene3D" id="3.40.190.10">
    <property type="entry name" value="Periplasmic binding protein-like II"/>
    <property type="match status" value="2"/>
</dbReference>
<sequence length="309" mass="34754">MHPILRRLDLNLLLTFDALYRHRTVANAANELAISPSAFSHALGRLRAALNDELFIRQGNRMHPTQRADLLATTVAESLKLLSDQLGQWQPFDPTTSQRMFVFSATDYTAFELLPRLINRLHNVAPKLRLRMTYSSRKVSIEDLASGHIDFALGYGEDRDTLPAGIDSEDWLTDDYIVIASRNHPRIEDTLDLSSYLSERHAVITPWGETSGVVDLVLQAQGLQRDVALQLPTVLVAPFVIAESELLMTIPRRAAETLQAATPIAIYPVPFTIPPYTLKLYSHSKYARSDAHIWMSRQLKALFAERAPS</sequence>
<accession>A0A5C1NJY2</accession>